<dbReference type="AlphaFoldDB" id="X2AMJ2"/>
<accession>X2AMJ2</accession>
<dbReference type="EMBL" id="AMQN01000217">
    <property type="status" value="NOT_ANNOTATED_CDS"/>
    <property type="molecule type" value="Genomic_DNA"/>
</dbReference>
<protein>
    <submittedName>
        <fullName evidence="1">Uncharacterized protein</fullName>
    </submittedName>
</protein>
<evidence type="ECO:0000313" key="2">
    <source>
        <dbReference type="Proteomes" id="UP000014760"/>
    </source>
</evidence>
<name>X2AMJ2_CAPTE</name>
<organism evidence="1 2">
    <name type="scientific">Capitella teleta</name>
    <name type="common">Polychaete worm</name>
    <dbReference type="NCBI Taxonomy" id="283909"/>
    <lineage>
        <taxon>Eukaryota</taxon>
        <taxon>Metazoa</taxon>
        <taxon>Spiralia</taxon>
        <taxon>Lophotrochozoa</taxon>
        <taxon>Annelida</taxon>
        <taxon>Polychaeta</taxon>
        <taxon>Sedentaria</taxon>
        <taxon>Scolecida</taxon>
        <taxon>Capitellidae</taxon>
        <taxon>Capitella</taxon>
    </lineage>
</organism>
<proteinExistence type="predicted"/>
<sequence>MIVCCASIRCGGQACWATCVRLADYVRAKSDYHFIAFGNLVSRFVLIASYCAYRKCFMNPGGKQQPPPIIVRLEPWPPLAPPSGRSVGLNKCGVLGYWIFVADLDESFFVPFMAVDISQDSQVTQRNSSVTPIPCIPTLYIDVPHTWDSTGTSYTVD</sequence>
<reference evidence="1" key="3">
    <citation type="submission" date="2015-06" db="UniProtKB">
        <authorList>
            <consortium name="EnsemblMetazoa"/>
        </authorList>
    </citation>
    <scope>IDENTIFICATION</scope>
</reference>
<reference evidence="2" key="2">
    <citation type="journal article" date="2013" name="Nature">
        <title>Insights into bilaterian evolution from three spiralian genomes.</title>
        <authorList>
            <person name="Simakov O."/>
            <person name="Marletaz F."/>
            <person name="Cho S.J."/>
            <person name="Edsinger-Gonzales E."/>
            <person name="Havlak P."/>
            <person name="Hellsten U."/>
            <person name="Kuo D.H."/>
            <person name="Larsson T."/>
            <person name="Lv J."/>
            <person name="Arendt D."/>
            <person name="Savage R."/>
            <person name="Osoegawa K."/>
            <person name="de Jong P."/>
            <person name="Grimwood J."/>
            <person name="Chapman J.A."/>
            <person name="Shapiro H."/>
            <person name="Aerts A."/>
            <person name="Otillar R.P."/>
            <person name="Terry A.Y."/>
            <person name="Boore J.L."/>
            <person name="Grigoriev I.V."/>
            <person name="Lindberg D.R."/>
            <person name="Seaver E.C."/>
            <person name="Weisblat D.A."/>
            <person name="Putnam N.H."/>
            <person name="Rokhsar D.S."/>
        </authorList>
    </citation>
    <scope>NUCLEOTIDE SEQUENCE</scope>
    <source>
        <strain evidence="2">I ESC-2004</strain>
    </source>
</reference>
<keyword evidence="2" id="KW-1185">Reference proteome</keyword>
<dbReference type="EnsemblMetazoa" id="CapteT217684">
    <property type="protein sequence ID" value="CapteP217684"/>
    <property type="gene ID" value="CapteG217684"/>
</dbReference>
<reference evidence="2" key="1">
    <citation type="submission" date="2012-12" db="EMBL/GenBank/DDBJ databases">
        <authorList>
            <person name="Hellsten U."/>
            <person name="Grimwood J."/>
            <person name="Chapman J.A."/>
            <person name="Shapiro H."/>
            <person name="Aerts A."/>
            <person name="Otillar R.P."/>
            <person name="Terry A.Y."/>
            <person name="Boore J.L."/>
            <person name="Simakov O."/>
            <person name="Marletaz F."/>
            <person name="Cho S.-J."/>
            <person name="Edsinger-Gonzales E."/>
            <person name="Havlak P."/>
            <person name="Kuo D.-H."/>
            <person name="Larsson T."/>
            <person name="Lv J."/>
            <person name="Arendt D."/>
            <person name="Savage R."/>
            <person name="Osoegawa K."/>
            <person name="de Jong P."/>
            <person name="Lindberg D.R."/>
            <person name="Seaver E.C."/>
            <person name="Weisblat D.A."/>
            <person name="Putnam N.H."/>
            <person name="Grigoriev I.V."/>
            <person name="Rokhsar D.S."/>
        </authorList>
    </citation>
    <scope>NUCLEOTIDE SEQUENCE</scope>
    <source>
        <strain evidence="2">I ESC-2004</strain>
    </source>
</reference>
<dbReference type="Proteomes" id="UP000014760">
    <property type="component" value="Unassembled WGS sequence"/>
</dbReference>
<dbReference type="HOGENOM" id="CLU_1679599_0_0_1"/>
<evidence type="ECO:0000313" key="1">
    <source>
        <dbReference type="EnsemblMetazoa" id="CapteP217684"/>
    </source>
</evidence>